<dbReference type="RefSeq" id="WP_310138482.1">
    <property type="nucleotide sequence ID" value="NZ_JAVDTR010000004.1"/>
</dbReference>
<feature type="domain" description="Transcription elongation factor GreA/GreB C-terminal" evidence="1">
    <location>
        <begin position="67"/>
        <end position="139"/>
    </location>
</feature>
<organism evidence="2 3">
    <name type="scientific">Paenibacillus amylolyticus</name>
    <dbReference type="NCBI Taxonomy" id="1451"/>
    <lineage>
        <taxon>Bacteria</taxon>
        <taxon>Bacillati</taxon>
        <taxon>Bacillota</taxon>
        <taxon>Bacilli</taxon>
        <taxon>Bacillales</taxon>
        <taxon>Paenibacillaceae</taxon>
        <taxon>Paenibacillus</taxon>
    </lineage>
</organism>
<evidence type="ECO:0000313" key="2">
    <source>
        <dbReference type="EMBL" id="MDR6723394.1"/>
    </source>
</evidence>
<dbReference type="AlphaFoldDB" id="A0AAP5LQE8"/>
<keyword evidence="2" id="KW-0251">Elongation factor</keyword>
<comment type="caution">
    <text evidence="2">The sequence shown here is derived from an EMBL/GenBank/DDBJ whole genome shotgun (WGS) entry which is preliminary data.</text>
</comment>
<dbReference type="Gene3D" id="3.10.50.30">
    <property type="entry name" value="Transcription elongation factor, GreA/GreB, C-terminal domain"/>
    <property type="match status" value="1"/>
</dbReference>
<name>A0AAP5LQE8_PAEAM</name>
<reference evidence="2" key="1">
    <citation type="submission" date="2023-07" db="EMBL/GenBank/DDBJ databases">
        <title>Sorghum-associated microbial communities from plants grown in Nebraska, USA.</title>
        <authorList>
            <person name="Schachtman D."/>
        </authorList>
    </citation>
    <scope>NUCLEOTIDE SEQUENCE</scope>
    <source>
        <strain evidence="2">BE80</strain>
    </source>
</reference>
<dbReference type="GO" id="GO:0003677">
    <property type="term" value="F:DNA binding"/>
    <property type="evidence" value="ECO:0007669"/>
    <property type="project" value="InterPro"/>
</dbReference>
<proteinExistence type="predicted"/>
<dbReference type="Pfam" id="PF01272">
    <property type="entry name" value="GreA_GreB"/>
    <property type="match status" value="1"/>
</dbReference>
<evidence type="ECO:0000313" key="3">
    <source>
        <dbReference type="Proteomes" id="UP001254832"/>
    </source>
</evidence>
<protein>
    <submittedName>
        <fullName evidence="2">Transcription elongation factor GreA</fullName>
    </submittedName>
</protein>
<gene>
    <name evidence="2" type="ORF">J2W91_001846</name>
</gene>
<dbReference type="GO" id="GO:0070063">
    <property type="term" value="F:RNA polymerase binding"/>
    <property type="evidence" value="ECO:0007669"/>
    <property type="project" value="InterPro"/>
</dbReference>
<dbReference type="EMBL" id="JAVDTR010000004">
    <property type="protein sequence ID" value="MDR6723394.1"/>
    <property type="molecule type" value="Genomic_DNA"/>
</dbReference>
<accession>A0AAP5LQE8</accession>
<dbReference type="GO" id="GO:0003746">
    <property type="term" value="F:translation elongation factor activity"/>
    <property type="evidence" value="ECO:0007669"/>
    <property type="project" value="UniProtKB-KW"/>
</dbReference>
<evidence type="ECO:0000259" key="1">
    <source>
        <dbReference type="Pfam" id="PF01272"/>
    </source>
</evidence>
<dbReference type="InterPro" id="IPR036953">
    <property type="entry name" value="GreA/GreB_C_sf"/>
</dbReference>
<dbReference type="InterPro" id="IPR001437">
    <property type="entry name" value="Tscrpt_elong_fac_GreA/B_C"/>
</dbReference>
<dbReference type="GO" id="GO:0006354">
    <property type="term" value="P:DNA-templated transcription elongation"/>
    <property type="evidence" value="ECO:0007669"/>
    <property type="project" value="TreeGrafter"/>
</dbReference>
<dbReference type="InterPro" id="IPR023459">
    <property type="entry name" value="Tscrpt_elong_fac_GreA/B_fam"/>
</dbReference>
<dbReference type="PANTHER" id="PTHR30437">
    <property type="entry name" value="TRANSCRIPTION ELONGATION FACTOR GREA"/>
    <property type="match status" value="1"/>
</dbReference>
<sequence length="157" mass="18065">MNHRSHCHNCREMLVNQLITLGEEKKTFLNAYFDVREPEWFQMERMLTTYTEHVEQLLLGSDELLNSTVLIGSRITFEYVDFHTSDSFWIVMPEEADADESRISFLSPVGRQLLLARQGETRSVNIPAGSMRVRITDIQLQREPVTGKVEGGADYAL</sequence>
<dbReference type="SUPFAM" id="SSF54534">
    <property type="entry name" value="FKBP-like"/>
    <property type="match status" value="1"/>
</dbReference>
<keyword evidence="2" id="KW-0648">Protein biosynthesis</keyword>
<dbReference type="Proteomes" id="UP001254832">
    <property type="component" value="Unassembled WGS sequence"/>
</dbReference>
<dbReference type="PANTHER" id="PTHR30437:SF4">
    <property type="entry name" value="TRANSCRIPTION ELONGATION FACTOR GREA"/>
    <property type="match status" value="1"/>
</dbReference>
<dbReference type="GO" id="GO:0032784">
    <property type="term" value="P:regulation of DNA-templated transcription elongation"/>
    <property type="evidence" value="ECO:0007669"/>
    <property type="project" value="InterPro"/>
</dbReference>